<dbReference type="AlphaFoldDB" id="A0A7M7RFD9"/>
<dbReference type="GO" id="GO:0006661">
    <property type="term" value="P:phosphatidylinositol biosynthetic process"/>
    <property type="evidence" value="ECO:0000318"/>
    <property type="project" value="GO_Central"/>
</dbReference>
<dbReference type="GeneID" id="593468"/>
<feature type="transmembrane region" description="Helical" evidence="20">
    <location>
        <begin position="171"/>
        <end position="196"/>
    </location>
</feature>
<keyword evidence="11 20" id="KW-1133">Transmembrane helix</keyword>
<keyword evidence="22" id="KW-1185">Reference proteome</keyword>
<comment type="catalytic activity">
    <reaction evidence="18">
        <text>a CDP-1,2-diacyl-sn-glycerol + myo-inositol = a 1,2-diacyl-sn-glycero-3-phospho-(1D-myo-inositol) + CMP + H(+)</text>
        <dbReference type="Rhea" id="RHEA:11580"/>
        <dbReference type="ChEBI" id="CHEBI:15378"/>
        <dbReference type="ChEBI" id="CHEBI:17268"/>
        <dbReference type="ChEBI" id="CHEBI:57880"/>
        <dbReference type="ChEBI" id="CHEBI:58332"/>
        <dbReference type="ChEBI" id="CHEBI:60377"/>
        <dbReference type="EC" id="2.7.8.11"/>
    </reaction>
</comment>
<dbReference type="InParanoid" id="A0A7M7RFD9"/>
<evidence type="ECO:0000256" key="16">
    <source>
        <dbReference type="ARBA" id="ARBA00023264"/>
    </source>
</evidence>
<reference evidence="22" key="1">
    <citation type="submission" date="2015-02" db="EMBL/GenBank/DDBJ databases">
        <title>Genome sequencing for Strongylocentrotus purpuratus.</title>
        <authorList>
            <person name="Murali S."/>
            <person name="Liu Y."/>
            <person name="Vee V."/>
            <person name="English A."/>
            <person name="Wang M."/>
            <person name="Skinner E."/>
            <person name="Han Y."/>
            <person name="Muzny D.M."/>
            <person name="Worley K.C."/>
            <person name="Gibbs R.A."/>
        </authorList>
    </citation>
    <scope>NUCLEOTIDE SEQUENCE</scope>
</reference>
<comment type="cofactor">
    <cofactor evidence="1">
        <name>Mn(2+)</name>
        <dbReference type="ChEBI" id="CHEBI:29035"/>
    </cofactor>
</comment>
<comment type="similarity">
    <text evidence="4 18 19">Belongs to the CDP-alcohol phosphatidyltransferase class-I family.</text>
</comment>
<dbReference type="Gene3D" id="1.20.120.1760">
    <property type="match status" value="1"/>
</dbReference>
<dbReference type="RefSeq" id="XP_798034.2">
    <property type="nucleotide sequence ID" value="XM_792941.5"/>
</dbReference>
<dbReference type="Proteomes" id="UP000007110">
    <property type="component" value="Unassembled WGS sequence"/>
</dbReference>
<keyword evidence="6 18" id="KW-0444">Lipid biosynthesis</keyword>
<dbReference type="InterPro" id="IPR048254">
    <property type="entry name" value="CDP_ALCOHOL_P_TRANSF_CS"/>
</dbReference>
<evidence type="ECO:0000256" key="17">
    <source>
        <dbReference type="ARBA" id="ARBA00070582"/>
    </source>
</evidence>
<dbReference type="OrthoDB" id="10251079at2759"/>
<feature type="transmembrane region" description="Helical" evidence="20">
    <location>
        <begin position="139"/>
        <end position="159"/>
    </location>
</feature>
<dbReference type="GO" id="GO:0046872">
    <property type="term" value="F:metal ion binding"/>
    <property type="evidence" value="ECO:0007669"/>
    <property type="project" value="UniProtKB-KW"/>
</dbReference>
<keyword evidence="8 20" id="KW-0812">Transmembrane</keyword>
<evidence type="ECO:0000256" key="9">
    <source>
        <dbReference type="ARBA" id="ARBA00022723"/>
    </source>
</evidence>
<dbReference type="GO" id="GO:0016020">
    <property type="term" value="C:membrane"/>
    <property type="evidence" value="ECO:0007669"/>
    <property type="project" value="UniProtKB-SubCell"/>
</dbReference>
<evidence type="ECO:0000313" key="21">
    <source>
        <dbReference type="EnsemblMetazoa" id="XP_798034"/>
    </source>
</evidence>
<comment type="cofactor">
    <cofactor evidence="2">
        <name>Mg(2+)</name>
        <dbReference type="ChEBI" id="CHEBI:18420"/>
    </cofactor>
</comment>
<dbReference type="InterPro" id="IPR014387">
    <property type="entry name" value="CDP_diag_ino_3_P_euk"/>
</dbReference>
<keyword evidence="13 18" id="KW-0472">Membrane</keyword>
<dbReference type="EnsemblMetazoa" id="XM_792941">
    <property type="protein sequence ID" value="XP_798034"/>
    <property type="gene ID" value="LOC593468"/>
</dbReference>
<dbReference type="GO" id="GO:0005794">
    <property type="term" value="C:Golgi apparatus"/>
    <property type="evidence" value="ECO:0000318"/>
    <property type="project" value="GO_Central"/>
</dbReference>
<keyword evidence="15" id="KW-0464">Manganese</keyword>
<dbReference type="EC" id="2.7.8.11" evidence="5 18"/>
<keyword evidence="7 18" id="KW-0808">Transferase</keyword>
<evidence type="ECO:0000256" key="3">
    <source>
        <dbReference type="ARBA" id="ARBA00004141"/>
    </source>
</evidence>
<keyword evidence="9" id="KW-0479">Metal-binding</keyword>
<keyword evidence="10" id="KW-0460">Magnesium</keyword>
<comment type="subcellular location">
    <subcellularLocation>
        <location evidence="3">Membrane</location>
        <topology evidence="3">Multi-pass membrane protein</topology>
    </subcellularLocation>
</comment>
<dbReference type="PANTHER" id="PTHR15362">
    <property type="entry name" value="PHOSPHATIDYLINOSITOL SYNTHASE"/>
    <property type="match status" value="1"/>
</dbReference>
<dbReference type="CTD" id="10423"/>
<protein>
    <recommendedName>
        <fullName evidence="17 18">CDP-diacylglycerol--inositol 3-phosphatidyltransferase</fullName>
        <ecNumber evidence="5 18">2.7.8.11</ecNumber>
    </recommendedName>
</protein>
<dbReference type="OMA" id="AQTYSEN"/>
<dbReference type="FunFam" id="1.20.120.1760:FF:000003">
    <property type="entry name" value="CDP-diacylglycerol--inositol 3-phosphatidyltransferase"/>
    <property type="match status" value="1"/>
</dbReference>
<feature type="transmembrane region" description="Helical" evidence="20">
    <location>
        <begin position="12"/>
        <end position="41"/>
    </location>
</feature>
<dbReference type="PIRSF" id="PIRSF000848">
    <property type="entry name" value="CDP_diag_ino_3_P"/>
    <property type="match status" value="1"/>
</dbReference>
<evidence type="ECO:0000256" key="11">
    <source>
        <dbReference type="ARBA" id="ARBA00022989"/>
    </source>
</evidence>
<name>A0A7M7RFD9_STRPU</name>
<accession>A0A7M7RFD9</accession>
<dbReference type="GO" id="GO:0003881">
    <property type="term" value="F:CDP-diacylglycerol-inositol 3-phosphatidyltransferase activity"/>
    <property type="evidence" value="ECO:0000318"/>
    <property type="project" value="GO_Central"/>
</dbReference>
<evidence type="ECO:0000256" key="13">
    <source>
        <dbReference type="ARBA" id="ARBA00023136"/>
    </source>
</evidence>
<evidence type="ECO:0000256" key="2">
    <source>
        <dbReference type="ARBA" id="ARBA00001946"/>
    </source>
</evidence>
<evidence type="ECO:0000256" key="14">
    <source>
        <dbReference type="ARBA" id="ARBA00023209"/>
    </source>
</evidence>
<organism evidence="21 22">
    <name type="scientific">Strongylocentrotus purpuratus</name>
    <name type="common">Purple sea urchin</name>
    <dbReference type="NCBI Taxonomy" id="7668"/>
    <lineage>
        <taxon>Eukaryota</taxon>
        <taxon>Metazoa</taxon>
        <taxon>Echinodermata</taxon>
        <taxon>Eleutherozoa</taxon>
        <taxon>Echinozoa</taxon>
        <taxon>Echinoidea</taxon>
        <taxon>Euechinoidea</taxon>
        <taxon>Echinacea</taxon>
        <taxon>Camarodonta</taxon>
        <taxon>Echinidea</taxon>
        <taxon>Strongylocentrotidae</taxon>
        <taxon>Strongylocentrotus</taxon>
    </lineage>
</organism>
<dbReference type="InterPro" id="IPR043130">
    <property type="entry name" value="CDP-OH_PTrfase_TM_dom"/>
</dbReference>
<reference evidence="21" key="2">
    <citation type="submission" date="2021-01" db="UniProtKB">
        <authorList>
            <consortium name="EnsemblMetazoa"/>
        </authorList>
    </citation>
    <scope>IDENTIFICATION</scope>
</reference>
<dbReference type="Pfam" id="PF01066">
    <property type="entry name" value="CDP-OH_P_transf"/>
    <property type="match status" value="1"/>
</dbReference>
<evidence type="ECO:0000256" key="7">
    <source>
        <dbReference type="ARBA" id="ARBA00022679"/>
    </source>
</evidence>
<dbReference type="KEGG" id="spu:593468"/>
<evidence type="ECO:0000256" key="12">
    <source>
        <dbReference type="ARBA" id="ARBA00023098"/>
    </source>
</evidence>
<evidence type="ECO:0000313" key="22">
    <source>
        <dbReference type="Proteomes" id="UP000007110"/>
    </source>
</evidence>
<keyword evidence="12 18" id="KW-0443">Lipid metabolism</keyword>
<dbReference type="PANTHER" id="PTHR15362:SF4">
    <property type="entry name" value="CDP-DIACYLGLYCEROL--INOSITOL 3-PHOSPHATIDYLTRANSFERASE"/>
    <property type="match status" value="1"/>
</dbReference>
<evidence type="ECO:0000256" key="4">
    <source>
        <dbReference type="ARBA" id="ARBA00010441"/>
    </source>
</evidence>
<sequence length="218" mass="24550">MAENIFMFVPNIIGYFRILFTILSLFFMRSCYLLATFLYLLGSFLDAFDGHYARKFGQGTKFGAMLDQLTDRCATLCLTMALCVLYPDYMVPLQLSATLDIASHWLHLHSSLMGGKTSHKLIDPSENPILAVYYTSRPVLFVMCSGNELFYSMMYLLYFTEGPIVMTSMGLFRMIFYISTPIAIVKAMISGVHLVVASRNMAIIDVAEREAAAQAKTQ</sequence>
<evidence type="ECO:0000256" key="19">
    <source>
        <dbReference type="RuleBase" id="RU003750"/>
    </source>
</evidence>
<dbReference type="InterPro" id="IPR000462">
    <property type="entry name" value="CDP-OH_P_trans"/>
</dbReference>
<keyword evidence="14 18" id="KW-0594">Phospholipid biosynthesis</keyword>
<evidence type="ECO:0000256" key="5">
    <source>
        <dbReference type="ARBA" id="ARBA00013212"/>
    </source>
</evidence>
<evidence type="ECO:0000256" key="8">
    <source>
        <dbReference type="ARBA" id="ARBA00022692"/>
    </source>
</evidence>
<evidence type="ECO:0000256" key="1">
    <source>
        <dbReference type="ARBA" id="ARBA00001936"/>
    </source>
</evidence>
<evidence type="ECO:0000256" key="10">
    <source>
        <dbReference type="ARBA" id="ARBA00022842"/>
    </source>
</evidence>
<evidence type="ECO:0000256" key="6">
    <source>
        <dbReference type="ARBA" id="ARBA00022516"/>
    </source>
</evidence>
<keyword evidence="16 18" id="KW-1208">Phospholipid metabolism</keyword>
<evidence type="ECO:0000256" key="18">
    <source>
        <dbReference type="PIRNR" id="PIRNR000848"/>
    </source>
</evidence>
<evidence type="ECO:0000256" key="15">
    <source>
        <dbReference type="ARBA" id="ARBA00023211"/>
    </source>
</evidence>
<evidence type="ECO:0000256" key="20">
    <source>
        <dbReference type="SAM" id="Phobius"/>
    </source>
</evidence>
<dbReference type="PROSITE" id="PS00379">
    <property type="entry name" value="CDP_ALCOHOL_P_TRANSF"/>
    <property type="match status" value="1"/>
</dbReference>
<proteinExistence type="inferred from homology"/>